<accession>A0A2N1M805</accession>
<gene>
    <name evidence="1" type="ORF">RhiirC2_797442</name>
</gene>
<reference evidence="1 2" key="1">
    <citation type="submission" date="2016-04" db="EMBL/GenBank/DDBJ databases">
        <title>Genome analyses suggest a sexual origin of heterokaryosis in a supposedly ancient asexual fungus.</title>
        <authorList>
            <person name="Ropars J."/>
            <person name="Sedzielewska K."/>
            <person name="Noel J."/>
            <person name="Charron P."/>
            <person name="Farinelli L."/>
            <person name="Marton T."/>
            <person name="Kruger M."/>
            <person name="Pelin A."/>
            <person name="Brachmann A."/>
            <person name="Corradi N."/>
        </authorList>
    </citation>
    <scope>NUCLEOTIDE SEQUENCE [LARGE SCALE GENOMIC DNA]</scope>
    <source>
        <strain evidence="1 2">C2</strain>
    </source>
</reference>
<dbReference type="EMBL" id="LLXL01004108">
    <property type="protein sequence ID" value="PKK57774.1"/>
    <property type="molecule type" value="Genomic_DNA"/>
</dbReference>
<evidence type="ECO:0000313" key="1">
    <source>
        <dbReference type="EMBL" id="PKK57774.1"/>
    </source>
</evidence>
<evidence type="ECO:0000313" key="2">
    <source>
        <dbReference type="Proteomes" id="UP000233469"/>
    </source>
</evidence>
<reference evidence="1 2" key="2">
    <citation type="submission" date="2017-10" db="EMBL/GenBank/DDBJ databases">
        <title>Extensive intraspecific genome diversity in a model arbuscular mycorrhizal fungus.</title>
        <authorList>
            <person name="Chen E.C.H."/>
            <person name="Morin E."/>
            <person name="Baudet D."/>
            <person name="Noel J."/>
            <person name="Ndikumana S."/>
            <person name="Charron P."/>
            <person name="St-Onge C."/>
            <person name="Giorgi J."/>
            <person name="Grigoriev I.V."/>
            <person name="Roux C."/>
            <person name="Martin F.M."/>
            <person name="Corradi N."/>
        </authorList>
    </citation>
    <scope>NUCLEOTIDE SEQUENCE [LARGE SCALE GENOMIC DNA]</scope>
    <source>
        <strain evidence="1 2">C2</strain>
    </source>
</reference>
<sequence length="81" mass="9279">MRSHLKATTAHDYSALMWYQSPKITNQDPRSGESNPITMLPVPCTNTLDNHLAITDPKWYREVTIWTESSSKETLEGHHDP</sequence>
<organism evidence="1 2">
    <name type="scientific">Rhizophagus irregularis</name>
    <dbReference type="NCBI Taxonomy" id="588596"/>
    <lineage>
        <taxon>Eukaryota</taxon>
        <taxon>Fungi</taxon>
        <taxon>Fungi incertae sedis</taxon>
        <taxon>Mucoromycota</taxon>
        <taxon>Glomeromycotina</taxon>
        <taxon>Glomeromycetes</taxon>
        <taxon>Glomerales</taxon>
        <taxon>Glomeraceae</taxon>
        <taxon>Rhizophagus</taxon>
    </lineage>
</organism>
<dbReference type="AlphaFoldDB" id="A0A2N1M805"/>
<proteinExistence type="predicted"/>
<comment type="caution">
    <text evidence="1">The sequence shown here is derived from an EMBL/GenBank/DDBJ whole genome shotgun (WGS) entry which is preliminary data.</text>
</comment>
<protein>
    <submittedName>
        <fullName evidence="1">Uncharacterized protein</fullName>
    </submittedName>
</protein>
<dbReference type="Proteomes" id="UP000233469">
    <property type="component" value="Unassembled WGS sequence"/>
</dbReference>
<name>A0A2N1M805_9GLOM</name>